<organism evidence="2">
    <name type="scientific">marine sediment metagenome</name>
    <dbReference type="NCBI Taxonomy" id="412755"/>
    <lineage>
        <taxon>unclassified sequences</taxon>
        <taxon>metagenomes</taxon>
        <taxon>ecological metagenomes</taxon>
    </lineage>
</organism>
<protein>
    <submittedName>
        <fullName evidence="2">Uncharacterized protein</fullName>
    </submittedName>
</protein>
<keyword evidence="1" id="KW-0175">Coiled coil</keyword>
<dbReference type="EMBL" id="BARW01035000">
    <property type="protein sequence ID" value="GAJ12407.1"/>
    <property type="molecule type" value="Genomic_DNA"/>
</dbReference>
<evidence type="ECO:0000256" key="1">
    <source>
        <dbReference type="SAM" id="Coils"/>
    </source>
</evidence>
<reference evidence="2" key="1">
    <citation type="journal article" date="2014" name="Front. Microbiol.">
        <title>High frequency of phylogenetically diverse reductive dehalogenase-homologous genes in deep subseafloor sedimentary metagenomes.</title>
        <authorList>
            <person name="Kawai M."/>
            <person name="Futagami T."/>
            <person name="Toyoda A."/>
            <person name="Takaki Y."/>
            <person name="Nishi S."/>
            <person name="Hori S."/>
            <person name="Arai W."/>
            <person name="Tsubouchi T."/>
            <person name="Morono Y."/>
            <person name="Uchiyama I."/>
            <person name="Ito T."/>
            <person name="Fujiyama A."/>
            <person name="Inagaki F."/>
            <person name="Takami H."/>
        </authorList>
    </citation>
    <scope>NUCLEOTIDE SEQUENCE</scope>
    <source>
        <strain evidence="2">Expedition CK06-06</strain>
    </source>
</reference>
<evidence type="ECO:0000313" key="2">
    <source>
        <dbReference type="EMBL" id="GAJ12407.1"/>
    </source>
</evidence>
<name>X1V836_9ZZZZ</name>
<dbReference type="AlphaFoldDB" id="X1V836"/>
<feature type="coiled-coil region" evidence="1">
    <location>
        <begin position="45"/>
        <end position="72"/>
    </location>
</feature>
<proteinExistence type="predicted"/>
<gene>
    <name evidence="2" type="ORF">S12H4_54702</name>
</gene>
<comment type="caution">
    <text evidence="2">The sequence shown here is derived from an EMBL/GenBank/DDBJ whole genome shotgun (WGS) entry which is preliminary data.</text>
</comment>
<sequence length="109" mass="12522">MDDKTLNSLDGSATYQEVSEEVKTRQIEINRKEYKDAIRTLIIRHESAKESAKRAQARADKARNKLAELVDGGMQGFLTISEEYKETLNNQDGESFAIKRITRKKWQST</sequence>
<accession>X1V836</accession>